<feature type="compositionally biased region" description="Polar residues" evidence="1">
    <location>
        <begin position="18"/>
        <end position="41"/>
    </location>
</feature>
<evidence type="ECO:0000256" key="1">
    <source>
        <dbReference type="SAM" id="MobiDB-lite"/>
    </source>
</evidence>
<evidence type="ECO:0000313" key="3">
    <source>
        <dbReference type="RefSeq" id="XP_030986426.1"/>
    </source>
</evidence>
<proteinExistence type="predicted"/>
<dbReference type="KEGG" id="pgri:PgNI_00269"/>
<dbReference type="Proteomes" id="UP000515153">
    <property type="component" value="Unplaced"/>
</dbReference>
<reference evidence="3" key="3">
    <citation type="submission" date="2025-08" db="UniProtKB">
        <authorList>
            <consortium name="RefSeq"/>
        </authorList>
    </citation>
    <scope>IDENTIFICATION</scope>
    <source>
        <strain evidence="3">NI907</strain>
    </source>
</reference>
<dbReference type="GeneID" id="41955265"/>
<evidence type="ECO:0000313" key="2">
    <source>
        <dbReference type="Proteomes" id="UP000515153"/>
    </source>
</evidence>
<gene>
    <name evidence="3" type="ORF">PgNI_00269</name>
</gene>
<name>A0A6P8BHB6_PYRGI</name>
<reference evidence="3" key="2">
    <citation type="submission" date="2019-10" db="EMBL/GenBank/DDBJ databases">
        <authorList>
            <consortium name="NCBI Genome Project"/>
        </authorList>
    </citation>
    <scope>NUCLEOTIDE SEQUENCE</scope>
    <source>
        <strain evidence="3">NI907</strain>
    </source>
</reference>
<sequence length="49" mass="5240">MSGVLCVPSPNREEGTTREGSNAPSFHGSQCHQQQTDQCDNFQPAGPAH</sequence>
<accession>A0A6P8BHB6</accession>
<dbReference type="RefSeq" id="XP_030986426.1">
    <property type="nucleotide sequence ID" value="XM_031120351.1"/>
</dbReference>
<keyword evidence="2" id="KW-1185">Reference proteome</keyword>
<organism evidence="2 3">
    <name type="scientific">Pyricularia grisea</name>
    <name type="common">Crabgrass-specific blast fungus</name>
    <name type="synonym">Magnaporthe grisea</name>
    <dbReference type="NCBI Taxonomy" id="148305"/>
    <lineage>
        <taxon>Eukaryota</taxon>
        <taxon>Fungi</taxon>
        <taxon>Dikarya</taxon>
        <taxon>Ascomycota</taxon>
        <taxon>Pezizomycotina</taxon>
        <taxon>Sordariomycetes</taxon>
        <taxon>Sordariomycetidae</taxon>
        <taxon>Magnaporthales</taxon>
        <taxon>Pyriculariaceae</taxon>
        <taxon>Pyricularia</taxon>
    </lineage>
</organism>
<reference evidence="3" key="1">
    <citation type="journal article" date="2019" name="Mol. Biol. Evol.">
        <title>Blast fungal genomes show frequent chromosomal changes, gene gains and losses, and effector gene turnover.</title>
        <authorList>
            <person name="Gomez Luciano L.B."/>
            <person name="Jason Tsai I."/>
            <person name="Chuma I."/>
            <person name="Tosa Y."/>
            <person name="Chen Y.H."/>
            <person name="Li J.Y."/>
            <person name="Li M.Y."/>
            <person name="Jade Lu M.Y."/>
            <person name="Nakayashiki H."/>
            <person name="Li W.H."/>
        </authorList>
    </citation>
    <scope>NUCLEOTIDE SEQUENCE</scope>
    <source>
        <strain evidence="3">NI907</strain>
    </source>
</reference>
<feature type="region of interest" description="Disordered" evidence="1">
    <location>
        <begin position="1"/>
        <end position="49"/>
    </location>
</feature>
<dbReference type="AlphaFoldDB" id="A0A6P8BHB6"/>
<protein>
    <submittedName>
        <fullName evidence="3">Uncharacterized protein</fullName>
    </submittedName>
</protein>